<evidence type="ECO:0000256" key="4">
    <source>
        <dbReference type="ARBA" id="ARBA00022833"/>
    </source>
</evidence>
<name>A0A7G9YUB1_9EURY</name>
<dbReference type="Pfam" id="PF20582">
    <property type="entry name" value="UPF0758_N"/>
    <property type="match status" value="1"/>
</dbReference>
<dbReference type="PROSITE" id="PS01302">
    <property type="entry name" value="UPF0758"/>
    <property type="match status" value="1"/>
</dbReference>
<gene>
    <name evidence="8" type="ORF">FJOHDBIG_00044</name>
</gene>
<evidence type="ECO:0000256" key="6">
    <source>
        <dbReference type="RuleBase" id="RU003797"/>
    </source>
</evidence>
<dbReference type="Gene3D" id="3.40.140.10">
    <property type="entry name" value="Cytidine Deaminase, domain 2"/>
    <property type="match status" value="1"/>
</dbReference>
<dbReference type="SUPFAM" id="SSF47781">
    <property type="entry name" value="RuvA domain 2-like"/>
    <property type="match status" value="1"/>
</dbReference>
<accession>A0A7G9YUB1</accession>
<evidence type="ECO:0000313" key="8">
    <source>
        <dbReference type="EMBL" id="QNO51595.1"/>
    </source>
</evidence>
<evidence type="ECO:0000259" key="7">
    <source>
        <dbReference type="PROSITE" id="PS50249"/>
    </source>
</evidence>
<dbReference type="Pfam" id="PF04002">
    <property type="entry name" value="RadC"/>
    <property type="match status" value="1"/>
</dbReference>
<dbReference type="PROSITE" id="PS50249">
    <property type="entry name" value="MPN"/>
    <property type="match status" value="1"/>
</dbReference>
<dbReference type="PANTHER" id="PTHR30471:SF3">
    <property type="entry name" value="UPF0758 PROTEIN YEES-RELATED"/>
    <property type="match status" value="1"/>
</dbReference>
<organism evidence="8">
    <name type="scientific">Candidatus Methanophagaceae archaeon ANME-1 ERB6</name>
    <dbReference type="NCBI Taxonomy" id="2759912"/>
    <lineage>
        <taxon>Archaea</taxon>
        <taxon>Methanobacteriati</taxon>
        <taxon>Methanobacteriota</taxon>
        <taxon>Stenosarchaea group</taxon>
        <taxon>Methanomicrobia</taxon>
        <taxon>Candidatus Methanophagales</taxon>
        <taxon>Candidatus Methanophagaceae</taxon>
    </lineage>
</organism>
<dbReference type="InterPro" id="IPR025657">
    <property type="entry name" value="RadC_JAB"/>
</dbReference>
<keyword evidence="4" id="KW-0862">Zinc</keyword>
<dbReference type="AlphaFoldDB" id="A0A7G9YUB1"/>
<dbReference type="InterPro" id="IPR020891">
    <property type="entry name" value="UPF0758_CS"/>
</dbReference>
<dbReference type="GO" id="GO:0006508">
    <property type="term" value="P:proteolysis"/>
    <property type="evidence" value="ECO:0007669"/>
    <property type="project" value="UniProtKB-KW"/>
</dbReference>
<proteinExistence type="inferred from homology"/>
<dbReference type="InterPro" id="IPR001405">
    <property type="entry name" value="UPF0758"/>
</dbReference>
<dbReference type="CDD" id="cd08071">
    <property type="entry name" value="MPN_DUF2466"/>
    <property type="match status" value="1"/>
</dbReference>
<evidence type="ECO:0000256" key="3">
    <source>
        <dbReference type="ARBA" id="ARBA00022801"/>
    </source>
</evidence>
<dbReference type="EMBL" id="MT631473">
    <property type="protein sequence ID" value="QNO51595.1"/>
    <property type="molecule type" value="Genomic_DNA"/>
</dbReference>
<keyword evidence="5" id="KW-0482">Metalloprotease</keyword>
<comment type="similarity">
    <text evidence="6">Belongs to the UPF0758 family.</text>
</comment>
<dbReference type="InterPro" id="IPR010994">
    <property type="entry name" value="RuvA_2-like"/>
</dbReference>
<protein>
    <recommendedName>
        <fullName evidence="7">MPN domain-containing protein</fullName>
    </recommendedName>
</protein>
<reference evidence="8" key="1">
    <citation type="submission" date="2020-06" db="EMBL/GenBank/DDBJ databases">
        <title>Unique genomic features of the anaerobic methanotrophic archaea.</title>
        <authorList>
            <person name="Chadwick G.L."/>
            <person name="Skennerton C.T."/>
            <person name="Laso-Perez R."/>
            <person name="Leu A.O."/>
            <person name="Speth D.R."/>
            <person name="Yu H."/>
            <person name="Morgan-Lang C."/>
            <person name="Hatzenpichler R."/>
            <person name="Goudeau D."/>
            <person name="Malmstrom R."/>
            <person name="Brazelton W.J."/>
            <person name="Woyke T."/>
            <person name="Hallam S.J."/>
            <person name="Tyson G.W."/>
            <person name="Wegener G."/>
            <person name="Boetius A."/>
            <person name="Orphan V."/>
        </authorList>
    </citation>
    <scope>NUCLEOTIDE SEQUENCE</scope>
</reference>
<evidence type="ECO:0000256" key="1">
    <source>
        <dbReference type="ARBA" id="ARBA00022670"/>
    </source>
</evidence>
<keyword evidence="1" id="KW-0645">Protease</keyword>
<sequence>MNKKKIYPRAICNWPEDDRPREKLLKYGEHTLSNAELLAIIIRTGTSGKSAVDIARVLLQKFKTLRAMSGVDVTEFKQISGLKDAKISQIKAAIELGRRMMSEEKAFKGAVKSSSDVADYLMPLMRDLKKELFKVLLLDKRNSITNVVDMEMGTIDEVNPSIRDILLTVLKYQSPAIIVAHNHPSGDTEPSDADKSLTHGLIVAASAMELRVFDHIIIGDNQYFSFADEGLIEKYEMQTVANM</sequence>
<keyword evidence="2" id="KW-0479">Metal-binding</keyword>
<dbReference type="GO" id="GO:0046872">
    <property type="term" value="F:metal ion binding"/>
    <property type="evidence" value="ECO:0007669"/>
    <property type="project" value="UniProtKB-KW"/>
</dbReference>
<dbReference type="PANTHER" id="PTHR30471">
    <property type="entry name" value="DNA REPAIR PROTEIN RADC"/>
    <property type="match status" value="1"/>
</dbReference>
<dbReference type="GO" id="GO:0008237">
    <property type="term" value="F:metallopeptidase activity"/>
    <property type="evidence" value="ECO:0007669"/>
    <property type="project" value="UniProtKB-KW"/>
</dbReference>
<feature type="domain" description="MPN" evidence="7">
    <location>
        <begin position="110"/>
        <end position="232"/>
    </location>
</feature>
<evidence type="ECO:0000256" key="2">
    <source>
        <dbReference type="ARBA" id="ARBA00022723"/>
    </source>
</evidence>
<dbReference type="InterPro" id="IPR037518">
    <property type="entry name" value="MPN"/>
</dbReference>
<dbReference type="NCBIfam" id="TIGR00608">
    <property type="entry name" value="radc"/>
    <property type="match status" value="1"/>
</dbReference>
<dbReference type="NCBIfam" id="NF000642">
    <property type="entry name" value="PRK00024.1"/>
    <property type="match status" value="1"/>
</dbReference>
<dbReference type="InterPro" id="IPR046778">
    <property type="entry name" value="UPF0758_N"/>
</dbReference>
<evidence type="ECO:0000256" key="5">
    <source>
        <dbReference type="ARBA" id="ARBA00023049"/>
    </source>
</evidence>
<keyword evidence="3" id="KW-0378">Hydrolase</keyword>